<gene>
    <name evidence="1" type="ORF">S12H4_34317</name>
</gene>
<proteinExistence type="predicted"/>
<name>X1TR63_9ZZZZ</name>
<reference evidence="1" key="1">
    <citation type="journal article" date="2014" name="Front. Microbiol.">
        <title>High frequency of phylogenetically diverse reductive dehalogenase-homologous genes in deep subseafloor sedimentary metagenomes.</title>
        <authorList>
            <person name="Kawai M."/>
            <person name="Futagami T."/>
            <person name="Toyoda A."/>
            <person name="Takaki Y."/>
            <person name="Nishi S."/>
            <person name="Hori S."/>
            <person name="Arai W."/>
            <person name="Tsubouchi T."/>
            <person name="Morono Y."/>
            <person name="Uchiyama I."/>
            <person name="Ito T."/>
            <person name="Fujiyama A."/>
            <person name="Inagaki F."/>
            <person name="Takami H."/>
        </authorList>
    </citation>
    <scope>NUCLEOTIDE SEQUENCE</scope>
    <source>
        <strain evidence="1">Expedition CK06-06</strain>
    </source>
</reference>
<evidence type="ECO:0000313" key="1">
    <source>
        <dbReference type="EMBL" id="GAI90040.1"/>
    </source>
</evidence>
<dbReference type="EMBL" id="BARW01020296">
    <property type="protein sequence ID" value="GAI90040.1"/>
    <property type="molecule type" value="Genomic_DNA"/>
</dbReference>
<organism evidence="1">
    <name type="scientific">marine sediment metagenome</name>
    <dbReference type="NCBI Taxonomy" id="412755"/>
    <lineage>
        <taxon>unclassified sequences</taxon>
        <taxon>metagenomes</taxon>
        <taxon>ecological metagenomes</taxon>
    </lineage>
</organism>
<accession>X1TR63</accession>
<comment type="caution">
    <text evidence="1">The sequence shown here is derived from an EMBL/GenBank/DDBJ whole genome shotgun (WGS) entry which is preliminary data.</text>
</comment>
<protein>
    <submittedName>
        <fullName evidence="1">Uncharacterized protein</fullName>
    </submittedName>
</protein>
<dbReference type="AlphaFoldDB" id="X1TR63"/>
<sequence length="63" mass="7188">MTWATRHGLATSLGIPRALFVRRELDRLGIAQTMHRFKYNGHYYHFPLTMPATVSEEKAAVDG</sequence>